<comment type="subcellular location">
    <subcellularLocation>
        <location evidence="2">Cytoplasm</location>
    </subcellularLocation>
</comment>
<dbReference type="NCBIfam" id="TIGR01562">
    <property type="entry name" value="FdhE"/>
    <property type="match status" value="1"/>
</dbReference>
<evidence type="ECO:0000256" key="2">
    <source>
        <dbReference type="HAMAP-Rule" id="MF_00611"/>
    </source>
</evidence>
<feature type="domain" description="FdhE central" evidence="4">
    <location>
        <begin position="181"/>
        <end position="219"/>
    </location>
</feature>
<dbReference type="AlphaFoldDB" id="A0A3L7A023"/>
<dbReference type="InterPro" id="IPR024064">
    <property type="entry name" value="FdhE-like_sf"/>
</dbReference>
<name>A0A3L7A023_9HYPH</name>
<dbReference type="Proteomes" id="UP000269692">
    <property type="component" value="Unassembled WGS sequence"/>
</dbReference>
<dbReference type="Gene3D" id="3.90.1670.10">
    <property type="entry name" value="FdhE-like domain"/>
    <property type="match status" value="1"/>
</dbReference>
<evidence type="ECO:0000256" key="1">
    <source>
        <dbReference type="ARBA" id="ARBA00022490"/>
    </source>
</evidence>
<dbReference type="SUPFAM" id="SSF144020">
    <property type="entry name" value="FdhE-like"/>
    <property type="match status" value="1"/>
</dbReference>
<proteinExistence type="inferred from homology"/>
<dbReference type="PIRSF" id="PIRSF018296">
    <property type="entry name" value="Format_dh_formtn"/>
    <property type="match status" value="1"/>
</dbReference>
<accession>A0A3L7A023</accession>
<dbReference type="GO" id="GO:0005829">
    <property type="term" value="C:cytosol"/>
    <property type="evidence" value="ECO:0007669"/>
    <property type="project" value="TreeGrafter"/>
</dbReference>
<dbReference type="EMBL" id="RCTF01000023">
    <property type="protein sequence ID" value="RLP73305.1"/>
    <property type="molecule type" value="Genomic_DNA"/>
</dbReference>
<dbReference type="CDD" id="cd16341">
    <property type="entry name" value="FdhE"/>
    <property type="match status" value="1"/>
</dbReference>
<keyword evidence="7" id="KW-1185">Reference proteome</keyword>
<dbReference type="GO" id="GO:0008199">
    <property type="term" value="F:ferric iron binding"/>
    <property type="evidence" value="ECO:0007669"/>
    <property type="project" value="TreeGrafter"/>
</dbReference>
<comment type="caution">
    <text evidence="6">The sequence shown here is derived from an EMBL/GenBank/DDBJ whole genome shotgun (WGS) entry which is preliminary data.</text>
</comment>
<keyword evidence="1 2" id="KW-0963">Cytoplasm</keyword>
<dbReference type="OrthoDB" id="9794151at2"/>
<dbReference type="InterPro" id="IPR056796">
    <property type="entry name" value="FdhE_C"/>
</dbReference>
<dbReference type="Pfam" id="PF24859">
    <property type="entry name" value="FdhE_central"/>
    <property type="match status" value="1"/>
</dbReference>
<reference evidence="6 7" key="1">
    <citation type="submission" date="2018-10" db="EMBL/GenBank/DDBJ databases">
        <title>Xanthobacter tagetidis genome sequencing and assembly.</title>
        <authorList>
            <person name="Maclea K.S."/>
            <person name="Goen A.E."/>
            <person name="Fatima S.A."/>
        </authorList>
    </citation>
    <scope>NUCLEOTIDE SEQUENCE [LARGE SCALE GENOMIC DNA]</scope>
    <source>
        <strain evidence="6 7">ATCC 700314</strain>
    </source>
</reference>
<dbReference type="PANTHER" id="PTHR37689">
    <property type="entry name" value="PROTEIN FDHE"/>
    <property type="match status" value="1"/>
</dbReference>
<comment type="similarity">
    <text evidence="2">Belongs to the FdhE family.</text>
</comment>
<feature type="domain" description="FdhE N-terminal" evidence="3">
    <location>
        <begin position="14"/>
        <end position="177"/>
    </location>
</feature>
<dbReference type="InterPro" id="IPR056774">
    <property type="entry name" value="FdhE_N"/>
</dbReference>
<evidence type="ECO:0000259" key="5">
    <source>
        <dbReference type="Pfam" id="PF24860"/>
    </source>
</evidence>
<dbReference type="GO" id="GO:0051604">
    <property type="term" value="P:protein maturation"/>
    <property type="evidence" value="ECO:0007669"/>
    <property type="project" value="TreeGrafter"/>
</dbReference>
<evidence type="ECO:0000259" key="4">
    <source>
        <dbReference type="Pfam" id="PF24859"/>
    </source>
</evidence>
<organism evidence="6 7">
    <name type="scientific">Xanthobacter tagetidis</name>
    <dbReference type="NCBI Taxonomy" id="60216"/>
    <lineage>
        <taxon>Bacteria</taxon>
        <taxon>Pseudomonadati</taxon>
        <taxon>Pseudomonadota</taxon>
        <taxon>Alphaproteobacteria</taxon>
        <taxon>Hyphomicrobiales</taxon>
        <taxon>Xanthobacteraceae</taxon>
        <taxon>Xanthobacter</taxon>
    </lineage>
</organism>
<gene>
    <name evidence="2 6" type="primary">fdhE</name>
    <name evidence="6" type="ORF">D9R14_20890</name>
</gene>
<dbReference type="PANTHER" id="PTHR37689:SF1">
    <property type="entry name" value="PROTEIN FDHE"/>
    <property type="match status" value="1"/>
</dbReference>
<evidence type="ECO:0000313" key="6">
    <source>
        <dbReference type="EMBL" id="RLP73305.1"/>
    </source>
</evidence>
<comment type="function">
    <text evidence="2">Necessary for formate dehydrogenase activity.</text>
</comment>
<dbReference type="InterPro" id="IPR056797">
    <property type="entry name" value="FdhE_central"/>
</dbReference>
<dbReference type="HAMAP" id="MF_00611">
    <property type="entry name" value="FdeH"/>
    <property type="match status" value="1"/>
</dbReference>
<evidence type="ECO:0000313" key="7">
    <source>
        <dbReference type="Proteomes" id="UP000269692"/>
    </source>
</evidence>
<dbReference type="Pfam" id="PF24860">
    <property type="entry name" value="FdhE_C"/>
    <property type="match status" value="1"/>
</dbReference>
<feature type="domain" description="FdhE C-terminal" evidence="5">
    <location>
        <begin position="220"/>
        <end position="296"/>
    </location>
</feature>
<evidence type="ECO:0000259" key="3">
    <source>
        <dbReference type="Pfam" id="PF04216"/>
    </source>
</evidence>
<dbReference type="InterPro" id="IPR006452">
    <property type="entry name" value="Formate_DH_accessory"/>
</dbReference>
<protein>
    <recommendedName>
        <fullName evidence="2">Protein FdhE homolog</fullName>
    </recommendedName>
</protein>
<dbReference type="Pfam" id="PF04216">
    <property type="entry name" value="FdhE_N"/>
    <property type="match status" value="1"/>
</dbReference>
<sequence>MIADPSVITGVNVPPFAVMPDPAELFVRRAQRFDALAQGHELAPYLAFLRDLTAAQAASLPDLPLPDLPEAEDRERARSFQMPPIDRSRFTADPVLDDTFTRLLKLAADIPMPPTAADGLARLSQAGDGVREEVVRNVLADSIPMEHLAEHVFAASALQVHFARLAARIDPKSLVDVGVGMCPTCGGPPVSSVVVDWPNAHGARYCVCSLCSTWWNFVRIRCTSCGTTKGIGYQEVDGSDGVIKAETCDSCSTYLKVLYRPKNPDLDPVADDVGSLGLDVLMKDGPYRRAGFNPLLLGY</sequence>